<feature type="non-terminal residue" evidence="2">
    <location>
        <position position="1"/>
    </location>
</feature>
<proteinExistence type="predicted"/>
<comment type="caution">
    <text evidence="2">The sequence shown here is derived from an EMBL/GenBank/DDBJ whole genome shotgun (WGS) entry which is preliminary data.</text>
</comment>
<evidence type="ECO:0000256" key="1">
    <source>
        <dbReference type="SAM" id="MobiDB-lite"/>
    </source>
</evidence>
<feature type="region of interest" description="Disordered" evidence="1">
    <location>
        <begin position="148"/>
        <end position="175"/>
    </location>
</feature>
<sequence length="317" mass="34269">GLVLQTSLCDVPFGCEGRPGGIQGVVPFWCEGSPGGIQGVVPFGCEGRPAELGVVVFLRGIVPLFSEILRYCSGTRPVKGEASSGVVGRHWRRLSVTASGLEKTPDDSLCTGEGGSRWRRQQFRAVAGGIDNGLGQATARARWFRASNGSGRRRETFDDGRGRTLRPTPPPYPIPPRCWWPQQTPSSAGACGGPLTLARLSLPPRPVFSGVGLTHCDVGSEQGGNKAVTALSKASSVSAIEQLKTSTGDRKFPSSIPHLYVHLLPMNLLLKKCLIILRARKHRDESKRDLHRVGLIVFLCTLLRFSSIAFDVFMQNE</sequence>
<evidence type="ECO:0000313" key="2">
    <source>
        <dbReference type="EMBL" id="MQL95100.1"/>
    </source>
</evidence>
<evidence type="ECO:0000313" key="3">
    <source>
        <dbReference type="Proteomes" id="UP000652761"/>
    </source>
</evidence>
<protein>
    <submittedName>
        <fullName evidence="2">Uncharacterized protein</fullName>
    </submittedName>
</protein>
<accession>A0A843VNF4</accession>
<name>A0A843VNF4_COLES</name>
<gene>
    <name evidence="2" type="ORF">Taro_027771</name>
</gene>
<reference evidence="2" key="1">
    <citation type="submission" date="2017-07" db="EMBL/GenBank/DDBJ databases">
        <title>Taro Niue Genome Assembly and Annotation.</title>
        <authorList>
            <person name="Atibalentja N."/>
            <person name="Keating K."/>
            <person name="Fields C.J."/>
        </authorList>
    </citation>
    <scope>NUCLEOTIDE SEQUENCE</scope>
    <source>
        <strain evidence="2">Niue_2</strain>
        <tissue evidence="2">Leaf</tissue>
    </source>
</reference>
<keyword evidence="3" id="KW-1185">Reference proteome</keyword>
<dbReference type="EMBL" id="NMUH01001752">
    <property type="protein sequence ID" value="MQL95100.1"/>
    <property type="molecule type" value="Genomic_DNA"/>
</dbReference>
<organism evidence="2 3">
    <name type="scientific">Colocasia esculenta</name>
    <name type="common">Wild taro</name>
    <name type="synonym">Arum esculentum</name>
    <dbReference type="NCBI Taxonomy" id="4460"/>
    <lineage>
        <taxon>Eukaryota</taxon>
        <taxon>Viridiplantae</taxon>
        <taxon>Streptophyta</taxon>
        <taxon>Embryophyta</taxon>
        <taxon>Tracheophyta</taxon>
        <taxon>Spermatophyta</taxon>
        <taxon>Magnoliopsida</taxon>
        <taxon>Liliopsida</taxon>
        <taxon>Araceae</taxon>
        <taxon>Aroideae</taxon>
        <taxon>Colocasieae</taxon>
        <taxon>Colocasia</taxon>
    </lineage>
</organism>
<dbReference type="AlphaFoldDB" id="A0A843VNF4"/>
<dbReference type="Proteomes" id="UP000652761">
    <property type="component" value="Unassembled WGS sequence"/>
</dbReference>
<feature type="compositionally biased region" description="Basic and acidic residues" evidence="1">
    <location>
        <begin position="152"/>
        <end position="162"/>
    </location>
</feature>